<dbReference type="EMBL" id="JASPKZ010008766">
    <property type="protein sequence ID" value="KAJ9579020.1"/>
    <property type="molecule type" value="Genomic_DNA"/>
</dbReference>
<reference evidence="1" key="1">
    <citation type="journal article" date="2023" name="IScience">
        <title>Live-bearing cockroach genome reveals convergent evolutionary mechanisms linked to viviparity in insects and beyond.</title>
        <authorList>
            <person name="Fouks B."/>
            <person name="Harrison M.C."/>
            <person name="Mikhailova A.A."/>
            <person name="Marchal E."/>
            <person name="English S."/>
            <person name="Carruthers M."/>
            <person name="Jennings E.C."/>
            <person name="Chiamaka E.L."/>
            <person name="Frigard R.A."/>
            <person name="Pippel M."/>
            <person name="Attardo G.M."/>
            <person name="Benoit J.B."/>
            <person name="Bornberg-Bauer E."/>
            <person name="Tobe S.S."/>
        </authorList>
    </citation>
    <scope>NUCLEOTIDE SEQUENCE</scope>
    <source>
        <strain evidence="1">Stay&amp;Tobe</strain>
    </source>
</reference>
<accession>A0AAD7ZE56</accession>
<sequence>RVHNVCFIVMTLDIKHHISGVGNLILTFHTSISARVVNCIAHTECDGVSDD</sequence>
<feature type="non-terminal residue" evidence="1">
    <location>
        <position position="1"/>
    </location>
</feature>
<evidence type="ECO:0000313" key="1">
    <source>
        <dbReference type="EMBL" id="KAJ9579020.1"/>
    </source>
</evidence>
<gene>
    <name evidence="1" type="ORF">L9F63_024875</name>
</gene>
<organism evidence="1 2">
    <name type="scientific">Diploptera punctata</name>
    <name type="common">Pacific beetle cockroach</name>
    <dbReference type="NCBI Taxonomy" id="6984"/>
    <lineage>
        <taxon>Eukaryota</taxon>
        <taxon>Metazoa</taxon>
        <taxon>Ecdysozoa</taxon>
        <taxon>Arthropoda</taxon>
        <taxon>Hexapoda</taxon>
        <taxon>Insecta</taxon>
        <taxon>Pterygota</taxon>
        <taxon>Neoptera</taxon>
        <taxon>Polyneoptera</taxon>
        <taxon>Dictyoptera</taxon>
        <taxon>Blattodea</taxon>
        <taxon>Blaberoidea</taxon>
        <taxon>Blaberidae</taxon>
        <taxon>Diplopterinae</taxon>
        <taxon>Diploptera</taxon>
    </lineage>
</organism>
<evidence type="ECO:0000313" key="2">
    <source>
        <dbReference type="Proteomes" id="UP001233999"/>
    </source>
</evidence>
<comment type="caution">
    <text evidence="1">The sequence shown here is derived from an EMBL/GenBank/DDBJ whole genome shotgun (WGS) entry which is preliminary data.</text>
</comment>
<keyword evidence="2" id="KW-1185">Reference proteome</keyword>
<protein>
    <submittedName>
        <fullName evidence="1">Uncharacterized protein</fullName>
    </submittedName>
</protein>
<dbReference type="AlphaFoldDB" id="A0AAD7ZE56"/>
<feature type="non-terminal residue" evidence="1">
    <location>
        <position position="51"/>
    </location>
</feature>
<dbReference type="Proteomes" id="UP001233999">
    <property type="component" value="Unassembled WGS sequence"/>
</dbReference>
<name>A0AAD7ZE56_DIPPU</name>
<reference evidence="1" key="2">
    <citation type="submission" date="2023-05" db="EMBL/GenBank/DDBJ databases">
        <authorList>
            <person name="Fouks B."/>
        </authorList>
    </citation>
    <scope>NUCLEOTIDE SEQUENCE</scope>
    <source>
        <strain evidence="1">Stay&amp;Tobe</strain>
        <tissue evidence="1">Testes</tissue>
    </source>
</reference>
<proteinExistence type="predicted"/>